<protein>
    <submittedName>
        <fullName evidence="1">Protein of uncharacterized function (DUF2569)</fullName>
    </submittedName>
</protein>
<organism evidence="1 2">
    <name type="scientific">Enterobacter asburiae</name>
    <dbReference type="NCBI Taxonomy" id="61645"/>
    <lineage>
        <taxon>Bacteria</taxon>
        <taxon>Pseudomonadati</taxon>
        <taxon>Pseudomonadota</taxon>
        <taxon>Gammaproteobacteria</taxon>
        <taxon>Enterobacterales</taxon>
        <taxon>Enterobacteriaceae</taxon>
        <taxon>Enterobacter</taxon>
        <taxon>Enterobacter cloacae complex</taxon>
    </lineage>
</organism>
<dbReference type="Pfam" id="PF10754">
    <property type="entry name" value="DUF2569"/>
    <property type="match status" value="1"/>
</dbReference>
<reference evidence="1 2" key="1">
    <citation type="submission" date="2018-06" db="EMBL/GenBank/DDBJ databases">
        <authorList>
            <consortium name="Pathogen Informatics"/>
            <person name="Doyle S."/>
        </authorList>
    </citation>
    <scope>NUCLEOTIDE SEQUENCE [LARGE SCALE GENOMIC DNA]</scope>
    <source>
        <strain evidence="1 2">NCTC12123</strain>
    </source>
</reference>
<dbReference type="EMBL" id="UFYI01000007">
    <property type="protein sequence ID" value="STD26449.1"/>
    <property type="molecule type" value="Genomic_DNA"/>
</dbReference>
<name>A0A376FL27_ENTAS</name>
<evidence type="ECO:0000313" key="1">
    <source>
        <dbReference type="EMBL" id="STD26449.1"/>
    </source>
</evidence>
<evidence type="ECO:0000313" key="2">
    <source>
        <dbReference type="Proteomes" id="UP000255163"/>
    </source>
</evidence>
<proteinExistence type="predicted"/>
<dbReference type="Proteomes" id="UP000255163">
    <property type="component" value="Unassembled WGS sequence"/>
</dbReference>
<gene>
    <name evidence="1" type="ORF">NCTC12123_05594</name>
</gene>
<dbReference type="RefSeq" id="WP_059347149.1">
    <property type="nucleotide sequence ID" value="NZ_CP011863.1"/>
</dbReference>
<dbReference type="AlphaFoldDB" id="A0A376FL27"/>
<dbReference type="InterPro" id="IPR019690">
    <property type="entry name" value="DUF2569"/>
</dbReference>
<sequence>MQCISCQQEEANKESGLCNQCERADEKKINGLLYLPAAGLVINLIMTPIGAWNYFAAVFHFSQPGGINLFGAVGIAVMIIDVALTAAAGWYFFKRKSGIRKIIIPYYLMGVVFMLYFVGIPAWLFDARLDTADIRNALSSIVGASIWIPYFLVSKRINQVFVR</sequence>
<accession>A0A376FL27</accession>